<keyword evidence="1" id="KW-0812">Transmembrane</keyword>
<dbReference type="HOGENOM" id="CLU_457602_0_0_2"/>
<evidence type="ECO:0000313" key="3">
    <source>
        <dbReference type="Proteomes" id="UP000000590"/>
    </source>
</evidence>
<dbReference type="eggNOG" id="arCOG06748">
    <property type="taxonomic scope" value="Archaea"/>
</dbReference>
<dbReference type="EnsemblBacteria" id="CAF31221">
    <property type="protein sequence ID" value="CAF31221"/>
    <property type="gene ID" value="MMP1665"/>
</dbReference>
<dbReference type="InterPro" id="IPR016024">
    <property type="entry name" value="ARM-type_fold"/>
</dbReference>
<dbReference type="AlphaFoldDB" id="Q6LWP4"/>
<organism evidence="3">
    <name type="scientific">Methanococcus maripaludis (strain DSM 14266 / JCM 13030 / NBRC 101832 / S2 / LL)</name>
    <dbReference type="NCBI Taxonomy" id="267377"/>
    <lineage>
        <taxon>Archaea</taxon>
        <taxon>Methanobacteriati</taxon>
        <taxon>Methanobacteriota</taxon>
        <taxon>Methanomada group</taxon>
        <taxon>Methanococci</taxon>
        <taxon>Methanococcales</taxon>
        <taxon>Methanococcaceae</taxon>
        <taxon>Methanococcus</taxon>
    </lineage>
</organism>
<proteinExistence type="predicted"/>
<keyword evidence="1" id="KW-0472">Membrane</keyword>
<protein>
    <submittedName>
        <fullName evidence="2">Uncharacterized protein</fullName>
    </submittedName>
</protein>
<gene>
    <name evidence="2" type="ordered locus">MMP1665</name>
</gene>
<dbReference type="STRING" id="267377.MMP1665"/>
<dbReference type="KEGG" id="mmp:MMP1665"/>
<dbReference type="InterPro" id="IPR011989">
    <property type="entry name" value="ARM-like"/>
</dbReference>
<keyword evidence="1" id="KW-1133">Transmembrane helix</keyword>
<dbReference type="SUPFAM" id="SSF48371">
    <property type="entry name" value="ARM repeat"/>
    <property type="match status" value="1"/>
</dbReference>
<dbReference type="PATRIC" id="fig|267377.15.peg.1704"/>
<evidence type="ECO:0000256" key="1">
    <source>
        <dbReference type="SAM" id="Phobius"/>
    </source>
</evidence>
<dbReference type="EMBL" id="BX950229">
    <property type="protein sequence ID" value="CAF31221.1"/>
    <property type="molecule type" value="Genomic_DNA"/>
</dbReference>
<keyword evidence="3" id="KW-1185">Reference proteome</keyword>
<dbReference type="Gene3D" id="1.25.10.10">
    <property type="entry name" value="Leucine-rich Repeat Variant"/>
    <property type="match status" value="2"/>
</dbReference>
<feature type="transmembrane region" description="Helical" evidence="1">
    <location>
        <begin position="6"/>
        <end position="25"/>
    </location>
</feature>
<evidence type="ECO:0000313" key="2">
    <source>
        <dbReference type="EMBL" id="CAF31221.1"/>
    </source>
</evidence>
<reference evidence="2 3" key="1">
    <citation type="journal article" date="2004" name="J. Bacteriol.">
        <title>Complete genome sequence of the genetically tractable hydrogenotrophic methanogen Methanococcus maripaludis.</title>
        <authorList>
            <person name="Hendrickson E.L."/>
            <person name="Kaul R."/>
            <person name="Zhou Y."/>
            <person name="Bovee D."/>
            <person name="Chapman P."/>
            <person name="Chung J."/>
            <person name="Conway de Macario E."/>
            <person name="Dodsworth J.A."/>
            <person name="Gillett W."/>
            <person name="Graham D.E."/>
            <person name="Hackett M."/>
            <person name="Haydock A.K."/>
            <person name="Kang A."/>
            <person name="Land M.L."/>
            <person name="Levy R."/>
            <person name="Lie T.J."/>
            <person name="Major T.A."/>
            <person name="Moore B.C."/>
            <person name="Porat I."/>
            <person name="Palmeiri A."/>
            <person name="Rouse G."/>
            <person name="Saenphimmachak C."/>
            <person name="Soll D."/>
            <person name="Van Dien S."/>
            <person name="Wang T."/>
            <person name="Whitman W.B."/>
            <person name="Xia Q."/>
            <person name="Zhang Y."/>
            <person name="Larimer F.W."/>
            <person name="Olson M.V."/>
            <person name="Leigh J.A."/>
        </authorList>
    </citation>
    <scope>NUCLEOTIDE SEQUENCE [LARGE SCALE GENOMIC DNA]</scope>
    <source>
        <strain evidence="3">S2 / LL</strain>
    </source>
</reference>
<dbReference type="Proteomes" id="UP000000590">
    <property type="component" value="Chromosome"/>
</dbReference>
<sequence length="621" mass="71577">MLIYTFFALVLAYGAVFGLVCSYVYDYVGKFSEKSANLHKHMQKTNIIHLIHNNITIKSVIIMIGSFKSTDYHLNPKSGADKKGITRFDFSDFRDVLSVGKYAFEHPESIKYFIPKFEKALDCDFKIKWAALNSLSMISKANPLEVLPLIPKIAGLLENSDWRIRKNAVIFFGDFGLVCYNNTKPYMENLKKCVNDPNIDVVCAIAYTLSKIMLNSKCEEKIDLFEILREKITSKVVLMDLIKNIGEINADLIKSCQTDVLSCLDSNDTALKSKVIKILGDIKDYELDENTSKILIDSLKSDNLEIRRSSVYSIWKYSEKYPEYLKNATDTLVEFTSSPDKYTKIYSLLALNKLSYTEPLRFENLNINPLLDEDPDVIYPSITLLYNLSKYSPKVATRHYKKVCVLMNNPDKYISKQALRIVGNLGKYDQKYINRYINNVRLKLSDEELSKEATIAMVKSGYIEKKNLEIILKAADKAKYNMEFLREIIEEYPKELLSSLEKELFNLKRTWNQEYIDDLCYSINEKLSLNDPDFTNIKLERPEIEEPPVIVALKSECTEVELEDGKQVYILDKSKCIETSLSGDLLELLDMDNKNEFDIYKLSHELMIQSLIESAINEPKR</sequence>
<name>Q6LWP4_METMP</name>
<accession>Q6LWP4</accession>